<dbReference type="GO" id="GO:0003700">
    <property type="term" value="F:DNA-binding transcription factor activity"/>
    <property type="evidence" value="ECO:0007669"/>
    <property type="project" value="InterPro"/>
</dbReference>
<dbReference type="EMBL" id="LCJR01000012">
    <property type="protein sequence ID" value="KKT82019.1"/>
    <property type="molecule type" value="Genomic_DNA"/>
</dbReference>
<name>A0A0G1NCU3_9BACT</name>
<dbReference type="SUPFAM" id="SSF48295">
    <property type="entry name" value="TrpR-like"/>
    <property type="match status" value="1"/>
</dbReference>
<sequence length="162" mass="19143">MIYHKGRWSFNPVYMKLNSAKIKKGTRGQFLDVLYAALYHAGLKNEIKSFVNDILTESEKIMLGRRILIAKRLIEKQSYPQIAREIGVGYDTIYKVKQWLGGRHQGYKKIVEKFDRVIRSKVKSRSGFKDYYKSGPFADLKRRYKSHYWLSDLLEDLNKDKN</sequence>
<evidence type="ECO:0000313" key="2">
    <source>
        <dbReference type="Proteomes" id="UP000034032"/>
    </source>
</evidence>
<dbReference type="InterPro" id="IPR038116">
    <property type="entry name" value="TrpR-like_sf"/>
</dbReference>
<dbReference type="Proteomes" id="UP000034032">
    <property type="component" value="Unassembled WGS sequence"/>
</dbReference>
<protein>
    <submittedName>
        <fullName evidence="1">TrpR like protein, YerC/YecD</fullName>
    </submittedName>
</protein>
<dbReference type="InterPro" id="IPR000831">
    <property type="entry name" value="Trp_repress"/>
</dbReference>
<dbReference type="Pfam" id="PF01371">
    <property type="entry name" value="Trp_repressor"/>
    <property type="match status" value="1"/>
</dbReference>
<comment type="caution">
    <text evidence="1">The sequence shown here is derived from an EMBL/GenBank/DDBJ whole genome shotgun (WGS) entry which is preliminary data.</text>
</comment>
<dbReference type="AlphaFoldDB" id="A0A0G1NCU3"/>
<organism evidence="1 2">
    <name type="scientific">Candidatus Yanofskybacteria bacterium GW2011_GWA2_44_9</name>
    <dbReference type="NCBI Taxonomy" id="1619025"/>
    <lineage>
        <taxon>Bacteria</taxon>
        <taxon>Candidatus Yanofskyibacteriota</taxon>
    </lineage>
</organism>
<dbReference type="Gene3D" id="1.10.1270.10">
    <property type="entry name" value="TrpR-like"/>
    <property type="match status" value="1"/>
</dbReference>
<evidence type="ECO:0000313" key="1">
    <source>
        <dbReference type="EMBL" id="KKT82019.1"/>
    </source>
</evidence>
<reference evidence="1 2" key="1">
    <citation type="journal article" date="2015" name="Nature">
        <title>rRNA introns, odd ribosomes, and small enigmatic genomes across a large radiation of phyla.</title>
        <authorList>
            <person name="Brown C.T."/>
            <person name="Hug L.A."/>
            <person name="Thomas B.C."/>
            <person name="Sharon I."/>
            <person name="Castelle C.J."/>
            <person name="Singh A."/>
            <person name="Wilkins M.J."/>
            <person name="Williams K.H."/>
            <person name="Banfield J.F."/>
        </authorList>
    </citation>
    <scope>NUCLEOTIDE SEQUENCE [LARGE SCALE GENOMIC DNA]</scope>
</reference>
<gene>
    <name evidence="1" type="ORF">UW79_C0012G0029</name>
</gene>
<dbReference type="GO" id="GO:0043565">
    <property type="term" value="F:sequence-specific DNA binding"/>
    <property type="evidence" value="ECO:0007669"/>
    <property type="project" value="InterPro"/>
</dbReference>
<accession>A0A0G1NCU3</accession>
<proteinExistence type="predicted"/>
<dbReference type="InterPro" id="IPR010921">
    <property type="entry name" value="Trp_repressor/repl_initiator"/>
</dbReference>